<keyword evidence="1" id="KW-0472">Membrane</keyword>
<keyword evidence="1" id="KW-0812">Transmembrane</keyword>
<feature type="transmembrane region" description="Helical" evidence="1">
    <location>
        <begin position="219"/>
        <end position="236"/>
    </location>
</feature>
<evidence type="ECO:0000313" key="2">
    <source>
        <dbReference type="EMBL" id="UZE96590.1"/>
    </source>
</evidence>
<keyword evidence="3" id="KW-1185">Reference proteome</keyword>
<feature type="transmembrane region" description="Helical" evidence="1">
    <location>
        <begin position="108"/>
        <end position="130"/>
    </location>
</feature>
<evidence type="ECO:0000313" key="3">
    <source>
        <dbReference type="Proteomes" id="UP001163739"/>
    </source>
</evidence>
<dbReference type="Proteomes" id="UP001163739">
    <property type="component" value="Chromosome"/>
</dbReference>
<keyword evidence="1" id="KW-1133">Transmembrane helix</keyword>
<reference evidence="2" key="1">
    <citation type="submission" date="2022-06" db="EMBL/GenBank/DDBJ databases">
        <title>Alkalimarinus sp. nov., isolated from gut of a Alitta virens.</title>
        <authorList>
            <person name="Yang A.I."/>
            <person name="Shin N.-R."/>
        </authorList>
    </citation>
    <scope>NUCLEOTIDE SEQUENCE</scope>
    <source>
        <strain evidence="2">A2M4</strain>
    </source>
</reference>
<feature type="transmembrane region" description="Helical" evidence="1">
    <location>
        <begin position="68"/>
        <end position="87"/>
    </location>
</feature>
<feature type="transmembrane region" description="Helical" evidence="1">
    <location>
        <begin position="44"/>
        <end position="62"/>
    </location>
</feature>
<sequence length="447" mass="50893">MPDANEAKQQGLCPKCCKNLRYQGAANDVEPFWNRIGAFFKYPIAVDPMMLIAVCTFVPIFLGQNLFGLLGAFLLFCILTKYVYSIVEHTSEGRMTPPTFASAFTGDGMGIIFQQIGVFILMGLIIAGAGHLGGPVLAIIVSGFLLLSFPARVIILALEKNIADAINPLRQLALMGAIGWPYMVLYAHLVLLFFALSAVQDFVMQHLPIMIANPISGFLFSYFMLIIFHLLGYILFQYQDKLGYAADVQDDQPGPPSMVHNRNLRIDADIDINLKDGRYDAVLSILEDQLKKNPNHIIRREQLFKLLWASQNLQKLSRYAQPILRLFVSNNTPERSAQLLKALLKHDPEFKLQDPELIFQLSQQLYHQCEYRLILVLVKDMHKRFDQFDKLPDTYLVVARTLANGLQQWDKATKYLVFIQQKFTDHPSQSRLPEYLMAVSEQKRIEF</sequence>
<feature type="transmembrane region" description="Helical" evidence="1">
    <location>
        <begin position="136"/>
        <end position="158"/>
    </location>
</feature>
<dbReference type="EMBL" id="CP100390">
    <property type="protein sequence ID" value="UZE96590.1"/>
    <property type="molecule type" value="Genomic_DNA"/>
</dbReference>
<gene>
    <name evidence="2" type="ORF">NKI27_02225</name>
</gene>
<protein>
    <submittedName>
        <fullName evidence="2">Uncharacterized protein</fullName>
    </submittedName>
</protein>
<dbReference type="RefSeq" id="WP_265048074.1">
    <property type="nucleotide sequence ID" value="NZ_CP100390.1"/>
</dbReference>
<proteinExistence type="predicted"/>
<name>A0ABY6N399_9ALTE</name>
<evidence type="ECO:0000256" key="1">
    <source>
        <dbReference type="SAM" id="Phobius"/>
    </source>
</evidence>
<accession>A0ABY6N399</accession>
<feature type="transmembrane region" description="Helical" evidence="1">
    <location>
        <begin position="179"/>
        <end position="199"/>
    </location>
</feature>
<organism evidence="2 3">
    <name type="scientific">Alkalimarinus alittae</name>
    <dbReference type="NCBI Taxonomy" id="2961619"/>
    <lineage>
        <taxon>Bacteria</taxon>
        <taxon>Pseudomonadati</taxon>
        <taxon>Pseudomonadota</taxon>
        <taxon>Gammaproteobacteria</taxon>
        <taxon>Alteromonadales</taxon>
        <taxon>Alteromonadaceae</taxon>
        <taxon>Alkalimarinus</taxon>
    </lineage>
</organism>